<sequence>MGGSACNVGHRRVHPGRDRREIRRGQGNVVTSVRKRRREEGQSAIDKKVEAEIIEKATKNVDKWAERSEQARESYFKSLEMLHKLTVATIGKAHQDKKLFSAQADLKAIQMAAIAIDKIRSNQWSVLGLDKQGIEDEEIPELLVRSLTPDEVAKIRESQLKSNNLDDEIEIGDAAQYLEDPELDLEEDLDDLVVEGEED</sequence>
<evidence type="ECO:0000313" key="2">
    <source>
        <dbReference type="EMBL" id="BBI61687.1"/>
    </source>
</evidence>
<gene>
    <name evidence="2" type="ORF">HSBAA_29930</name>
</gene>
<dbReference type="Proteomes" id="UP000320231">
    <property type="component" value="Chromosome"/>
</dbReference>
<dbReference type="AlphaFoldDB" id="A0A455U832"/>
<proteinExistence type="predicted"/>
<feature type="region of interest" description="Disordered" evidence="1">
    <location>
        <begin position="1"/>
        <end position="26"/>
    </location>
</feature>
<evidence type="ECO:0000256" key="1">
    <source>
        <dbReference type="SAM" id="MobiDB-lite"/>
    </source>
</evidence>
<reference evidence="2 3" key="1">
    <citation type="journal article" date="2019" name="Microbiol. Resour. Announc.">
        <title>Complete Genome Sequence of Halomonas sulfidaeris Strain Esulfide1 Isolated from a Metal Sulfide Rock at a Depth of 2,200 Meters, Obtained Using Nanopore Sequencing.</title>
        <authorList>
            <person name="Saito M."/>
            <person name="Nishigata A."/>
            <person name="Galipon J."/>
            <person name="Arakawa K."/>
        </authorList>
    </citation>
    <scope>NUCLEOTIDE SEQUENCE [LARGE SCALE GENOMIC DNA]</scope>
    <source>
        <strain evidence="2 3">ATCC BAA-803</strain>
    </source>
</reference>
<accession>A0A455U832</accession>
<organism evidence="2 3">
    <name type="scientific">Vreelandella sulfidaeris</name>
    <dbReference type="NCBI Taxonomy" id="115553"/>
    <lineage>
        <taxon>Bacteria</taxon>
        <taxon>Pseudomonadati</taxon>
        <taxon>Pseudomonadota</taxon>
        <taxon>Gammaproteobacteria</taxon>
        <taxon>Oceanospirillales</taxon>
        <taxon>Halomonadaceae</taxon>
        <taxon>Vreelandella</taxon>
    </lineage>
</organism>
<name>A0A455U832_9GAMM</name>
<evidence type="ECO:0000313" key="3">
    <source>
        <dbReference type="Proteomes" id="UP000320231"/>
    </source>
</evidence>
<dbReference type="KEGG" id="hsr:HSBAA_29930"/>
<feature type="compositionally biased region" description="Basic and acidic residues" evidence="1">
    <location>
        <begin position="15"/>
        <end position="24"/>
    </location>
</feature>
<protein>
    <submittedName>
        <fullName evidence="2">Uncharacterized protein</fullName>
    </submittedName>
</protein>
<dbReference type="EMBL" id="AP019514">
    <property type="protein sequence ID" value="BBI61687.1"/>
    <property type="molecule type" value="Genomic_DNA"/>
</dbReference>